<dbReference type="CDD" id="cd22997">
    <property type="entry name" value="GT_LH"/>
    <property type="match status" value="1"/>
</dbReference>
<evidence type="ECO:0000256" key="1">
    <source>
        <dbReference type="SAM" id="MobiDB-lite"/>
    </source>
</evidence>
<name>A0A8H4RBC7_9HELO</name>
<reference evidence="3 4" key="1">
    <citation type="submission" date="2020-03" db="EMBL/GenBank/DDBJ databases">
        <title>Draft Genome Sequence of Cudoniella acicularis.</title>
        <authorList>
            <person name="Buettner E."/>
            <person name="Kellner H."/>
        </authorList>
    </citation>
    <scope>NUCLEOTIDE SEQUENCE [LARGE SCALE GENOMIC DNA]</scope>
    <source>
        <strain evidence="3 4">DSM 108380</strain>
    </source>
</reference>
<keyword evidence="2" id="KW-0472">Membrane</keyword>
<evidence type="ECO:0000256" key="2">
    <source>
        <dbReference type="SAM" id="Phobius"/>
    </source>
</evidence>
<keyword evidence="2" id="KW-1133">Transmembrane helix</keyword>
<dbReference type="OrthoDB" id="422736at2759"/>
<keyword evidence="4" id="KW-1185">Reference proteome</keyword>
<accession>A0A8H4RBC7</accession>
<dbReference type="Proteomes" id="UP000566819">
    <property type="component" value="Unassembled WGS sequence"/>
</dbReference>
<gene>
    <name evidence="3" type="ORF">G7Y89_g12693</name>
</gene>
<protein>
    <submittedName>
        <fullName evidence="3">Uncharacterized protein</fullName>
    </submittedName>
</protein>
<feature type="compositionally biased region" description="Basic and acidic residues" evidence="1">
    <location>
        <begin position="621"/>
        <end position="635"/>
    </location>
</feature>
<comment type="caution">
    <text evidence="3">The sequence shown here is derived from an EMBL/GenBank/DDBJ whole genome shotgun (WGS) entry which is preliminary data.</text>
</comment>
<feature type="region of interest" description="Disordered" evidence="1">
    <location>
        <begin position="614"/>
        <end position="645"/>
    </location>
</feature>
<keyword evidence="2" id="KW-0812">Transmembrane</keyword>
<proteinExistence type="predicted"/>
<dbReference type="EMBL" id="JAAMPI010001369">
    <property type="protein sequence ID" value="KAF4625476.1"/>
    <property type="molecule type" value="Genomic_DNA"/>
</dbReference>
<feature type="compositionally biased region" description="Acidic residues" evidence="1">
    <location>
        <begin position="636"/>
        <end position="645"/>
    </location>
</feature>
<dbReference type="PANTHER" id="PTHR36587:SF2">
    <property type="entry name" value="EXPRESSION SITE-ASSOCIATED GENE 3 (ESAG3)-LIKE PROTEIN"/>
    <property type="match status" value="1"/>
</dbReference>
<organism evidence="3 4">
    <name type="scientific">Cudoniella acicularis</name>
    <dbReference type="NCBI Taxonomy" id="354080"/>
    <lineage>
        <taxon>Eukaryota</taxon>
        <taxon>Fungi</taxon>
        <taxon>Dikarya</taxon>
        <taxon>Ascomycota</taxon>
        <taxon>Pezizomycotina</taxon>
        <taxon>Leotiomycetes</taxon>
        <taxon>Helotiales</taxon>
        <taxon>Tricladiaceae</taxon>
        <taxon>Cudoniella</taxon>
    </lineage>
</organism>
<dbReference type="PANTHER" id="PTHR36587">
    <property type="entry name" value="EXPRESSION SITE-ASSOCIATED GENE 3 (ESAG3)-LIKE PROTEIN"/>
    <property type="match status" value="1"/>
</dbReference>
<sequence length="645" mass="73231">MSLNTLPSINTLQNNISKPAALTLPGYFLNQLRRFIRPRRVLLCLVFVIAAGLLALGKHYELDIRQAASALSTYIPSGINSAISGKVDGTRWDGDLKYEFKDETYPKKPTFHLLISMPDNTRSANLCKTLLSAAILNYPPPTLIYHEKADDKTQSGYEIVRNVHNFLVGKEVHDDDLVLIVGEESWFQLPAEVTISRFFRLTRDSNAKLLERYGLVSQENSAGFPLRSSPRYTQKVLFGAWKQCSNESGHPACYSVPQSPLPIHIYGRDTDRQAQSKHNRPQFMDSEMVFGRASDLRPIFKNVLNFLEFEDFGHHSTQYGFSRLFGKQEYQRSARYIASLSGIFLWKNWIYQKLNLRKDPAIRLAERNYEFGIGLDYSSSIFQTMDNSVEDIRFLKLDHPLIYPSHLRFSAGNPVQLPLDLNLTAPPFLQHKVSAPNPSPPMSALDNLPLANVPWTDINLLTNVIMPGGIVPAVVNFHGNEHFLDAMWEKMWFQKYARALLRQYIRSPEGPLAAQAAANGGDQWWDLRGGKGGVWTGRGEWFEWNEVCGDFDDEVFRDGKGMFGYESAEDGGEQPVYNGFGQIVSGKERPVKFLQVEEDEVDDEDWYEEEMVEVGVEENEEKITPDKESDGKAEMVEEDDGKSET</sequence>
<feature type="transmembrane region" description="Helical" evidence="2">
    <location>
        <begin position="41"/>
        <end position="60"/>
    </location>
</feature>
<evidence type="ECO:0000313" key="4">
    <source>
        <dbReference type="Proteomes" id="UP000566819"/>
    </source>
</evidence>
<dbReference type="AlphaFoldDB" id="A0A8H4RBC7"/>
<evidence type="ECO:0000313" key="3">
    <source>
        <dbReference type="EMBL" id="KAF4625476.1"/>
    </source>
</evidence>